<dbReference type="Proteomes" id="UP001190700">
    <property type="component" value="Unassembled WGS sequence"/>
</dbReference>
<dbReference type="Gene3D" id="1.10.287.70">
    <property type="match status" value="1"/>
</dbReference>
<dbReference type="PANTHER" id="PTHR11767:SF102">
    <property type="entry name" value="INWARDLY RECTIFYING POTASSIUM CHANNEL 1, ISOFORM F"/>
    <property type="match status" value="1"/>
</dbReference>
<keyword evidence="4 11" id="KW-0812">Transmembrane</keyword>
<feature type="transmembrane region" description="Helical" evidence="13">
    <location>
        <begin position="141"/>
        <end position="166"/>
    </location>
</feature>
<evidence type="ECO:0000256" key="13">
    <source>
        <dbReference type="SAM" id="Phobius"/>
    </source>
</evidence>
<keyword evidence="3 11" id="KW-0633">Potassium transport</keyword>
<evidence type="ECO:0000256" key="11">
    <source>
        <dbReference type="RuleBase" id="RU003822"/>
    </source>
</evidence>
<evidence type="ECO:0000256" key="10">
    <source>
        <dbReference type="ARBA" id="ARBA00023303"/>
    </source>
</evidence>
<dbReference type="SUPFAM" id="SSF81296">
    <property type="entry name" value="E set domains"/>
    <property type="match status" value="1"/>
</dbReference>
<accession>A0AAE0BRP1</accession>
<dbReference type="GO" id="GO:0005886">
    <property type="term" value="C:plasma membrane"/>
    <property type="evidence" value="ECO:0007669"/>
    <property type="project" value="TreeGrafter"/>
</dbReference>
<evidence type="ECO:0000256" key="7">
    <source>
        <dbReference type="ARBA" id="ARBA00022989"/>
    </source>
</evidence>
<feature type="domain" description="Potassium channel" evidence="14">
    <location>
        <begin position="94"/>
        <end position="169"/>
    </location>
</feature>
<feature type="transmembrane region" description="Helical" evidence="13">
    <location>
        <begin position="81"/>
        <end position="105"/>
    </location>
</feature>
<gene>
    <name evidence="16" type="ORF">CYMTET_48704</name>
</gene>
<evidence type="ECO:0000256" key="5">
    <source>
        <dbReference type="ARBA" id="ARBA00022882"/>
    </source>
</evidence>
<evidence type="ECO:0000256" key="6">
    <source>
        <dbReference type="ARBA" id="ARBA00022958"/>
    </source>
</evidence>
<dbReference type="AlphaFoldDB" id="A0AAE0BRP1"/>
<dbReference type="PANTHER" id="PTHR11767">
    <property type="entry name" value="INWARD RECTIFIER POTASSIUM CHANNEL"/>
    <property type="match status" value="1"/>
</dbReference>
<comment type="subcellular location">
    <subcellularLocation>
        <location evidence="1 11">Membrane</location>
        <topology evidence="1 11">Multi-pass membrane protein</topology>
    </subcellularLocation>
</comment>
<dbReference type="InterPro" id="IPR041647">
    <property type="entry name" value="IRK_C"/>
</dbReference>
<comment type="similarity">
    <text evidence="11">Belongs to the inward rectifier-type potassium channel (TC 1.A.2.1) family.</text>
</comment>
<evidence type="ECO:0000256" key="8">
    <source>
        <dbReference type="ARBA" id="ARBA00023065"/>
    </source>
</evidence>
<dbReference type="GO" id="GO:0034702">
    <property type="term" value="C:monoatomic ion channel complex"/>
    <property type="evidence" value="ECO:0007669"/>
    <property type="project" value="UniProtKB-KW"/>
</dbReference>
<dbReference type="SUPFAM" id="SSF81324">
    <property type="entry name" value="Voltage-gated potassium channels"/>
    <property type="match status" value="1"/>
</dbReference>
<evidence type="ECO:0000256" key="9">
    <source>
        <dbReference type="ARBA" id="ARBA00023136"/>
    </source>
</evidence>
<dbReference type="GO" id="GO:0005242">
    <property type="term" value="F:inward rectifier potassium channel activity"/>
    <property type="evidence" value="ECO:0007669"/>
    <property type="project" value="InterPro"/>
</dbReference>
<organism evidence="16 17">
    <name type="scientific">Cymbomonas tetramitiformis</name>
    <dbReference type="NCBI Taxonomy" id="36881"/>
    <lineage>
        <taxon>Eukaryota</taxon>
        <taxon>Viridiplantae</taxon>
        <taxon>Chlorophyta</taxon>
        <taxon>Pyramimonadophyceae</taxon>
        <taxon>Pyramimonadales</taxon>
        <taxon>Pyramimonadaceae</taxon>
        <taxon>Cymbomonas</taxon>
    </lineage>
</organism>
<dbReference type="GO" id="GO:0034765">
    <property type="term" value="P:regulation of monoatomic ion transmembrane transport"/>
    <property type="evidence" value="ECO:0007669"/>
    <property type="project" value="TreeGrafter"/>
</dbReference>
<feature type="domain" description="Inward rectifier potassium channel C-terminal" evidence="15">
    <location>
        <begin position="176"/>
        <end position="345"/>
    </location>
</feature>
<evidence type="ECO:0000256" key="1">
    <source>
        <dbReference type="ARBA" id="ARBA00004141"/>
    </source>
</evidence>
<comment type="caution">
    <text evidence="16">The sequence shown here is derived from an EMBL/GenBank/DDBJ whole genome shotgun (WGS) entry which is preliminary data.</text>
</comment>
<evidence type="ECO:0000259" key="15">
    <source>
        <dbReference type="Pfam" id="PF17655"/>
    </source>
</evidence>
<evidence type="ECO:0000256" key="3">
    <source>
        <dbReference type="ARBA" id="ARBA00022538"/>
    </source>
</evidence>
<evidence type="ECO:0000313" key="16">
    <source>
        <dbReference type="EMBL" id="KAK3241541.1"/>
    </source>
</evidence>
<keyword evidence="9 13" id="KW-0472">Membrane</keyword>
<evidence type="ECO:0000256" key="4">
    <source>
        <dbReference type="ARBA" id="ARBA00022692"/>
    </source>
</evidence>
<keyword evidence="5 11" id="KW-0851">Voltage-gated channel</keyword>
<keyword evidence="17" id="KW-1185">Reference proteome</keyword>
<dbReference type="Pfam" id="PF17655">
    <property type="entry name" value="IRK_C"/>
    <property type="match status" value="1"/>
</dbReference>
<proteinExistence type="inferred from homology"/>
<dbReference type="GO" id="GO:1990573">
    <property type="term" value="P:potassium ion import across plasma membrane"/>
    <property type="evidence" value="ECO:0007669"/>
    <property type="project" value="TreeGrafter"/>
</dbReference>
<dbReference type="Pfam" id="PF07885">
    <property type="entry name" value="Ion_trans_2"/>
    <property type="match status" value="1"/>
</dbReference>
<dbReference type="InterPro" id="IPR013099">
    <property type="entry name" value="K_chnl_dom"/>
</dbReference>
<keyword evidence="10 11" id="KW-0407">Ion channel</keyword>
<dbReference type="InterPro" id="IPR014756">
    <property type="entry name" value="Ig_E-set"/>
</dbReference>
<keyword evidence="7 13" id="KW-1133">Transmembrane helix</keyword>
<evidence type="ECO:0000256" key="12">
    <source>
        <dbReference type="SAM" id="MobiDB-lite"/>
    </source>
</evidence>
<evidence type="ECO:0000259" key="14">
    <source>
        <dbReference type="Pfam" id="PF07885"/>
    </source>
</evidence>
<dbReference type="Gene3D" id="2.60.40.1400">
    <property type="entry name" value="G protein-activated inward rectifier potassium channel 1"/>
    <property type="match status" value="1"/>
</dbReference>
<dbReference type="EMBL" id="LGRX02033373">
    <property type="protein sequence ID" value="KAK3241541.1"/>
    <property type="molecule type" value="Genomic_DNA"/>
</dbReference>
<feature type="region of interest" description="Disordered" evidence="12">
    <location>
        <begin position="17"/>
        <end position="40"/>
    </location>
</feature>
<keyword evidence="8 11" id="KW-0406">Ion transport</keyword>
<keyword evidence="2 11" id="KW-0813">Transport</keyword>
<feature type="transmembrane region" description="Helical" evidence="13">
    <location>
        <begin position="117"/>
        <end position="135"/>
    </location>
</feature>
<sequence length="354" mass="40417">MQYRKNQYWNLELEECPGASSSSVPFDPSRRNSSMPFAPSRRGRKSVVWDVRHKTEVHPNGKLYGKLVSSDLFHFFFRLHFFYVFLLLAFGYVVTNLFFALMYWFSPHGCVTHSDSLGRMYFFSVYTFSTVGYGYMAPTCLWAHVWTTVETFVSIVCTAMATSFFFAKISKPDAKIVFSSHCVLSSRNGSMPRLEFRIANERTSEVVEAKVNCSVALLEELEDGSKTIRYHPMQLERDFNPMFSLSWTLSHKLNEDSPLVESGLYTSSSGEVVTDIKPFIVIVVSFTGIDDIFAQGVHARKRYIPADVRKNEVFENILHLDDSGQMQLRVSDLSKTRHISDTSSTSCASSWSIR</sequence>
<protein>
    <submittedName>
        <fullName evidence="16">Uncharacterized protein</fullName>
    </submittedName>
</protein>
<dbReference type="InterPro" id="IPR013518">
    <property type="entry name" value="K_chnl_inward-rec_Kir_cyto"/>
</dbReference>
<name>A0AAE0BRP1_9CHLO</name>
<evidence type="ECO:0000313" key="17">
    <source>
        <dbReference type="Proteomes" id="UP001190700"/>
    </source>
</evidence>
<dbReference type="InterPro" id="IPR016449">
    <property type="entry name" value="K_chnl_inward-rec_Kir"/>
</dbReference>
<evidence type="ECO:0000256" key="2">
    <source>
        <dbReference type="ARBA" id="ARBA00022448"/>
    </source>
</evidence>
<reference evidence="16 17" key="1">
    <citation type="journal article" date="2015" name="Genome Biol. Evol.">
        <title>Comparative Genomics of a Bacterivorous Green Alga Reveals Evolutionary Causalities and Consequences of Phago-Mixotrophic Mode of Nutrition.</title>
        <authorList>
            <person name="Burns J.A."/>
            <person name="Paasch A."/>
            <person name="Narechania A."/>
            <person name="Kim E."/>
        </authorList>
    </citation>
    <scope>NUCLEOTIDE SEQUENCE [LARGE SCALE GENOMIC DNA]</scope>
    <source>
        <strain evidence="16 17">PLY_AMNH</strain>
    </source>
</reference>
<keyword evidence="6 11" id="KW-0630">Potassium</keyword>